<comment type="caution">
    <text evidence="6">The sequence shown here is derived from an EMBL/GenBank/DDBJ whole genome shotgun (WGS) entry which is preliminary data.</text>
</comment>
<keyword evidence="3" id="KW-0238">DNA-binding</keyword>
<dbReference type="SUPFAM" id="SSF46785">
    <property type="entry name" value="Winged helix' DNA-binding domain"/>
    <property type="match status" value="1"/>
</dbReference>
<keyword evidence="2" id="KW-0805">Transcription regulation</keyword>
<evidence type="ECO:0000256" key="2">
    <source>
        <dbReference type="ARBA" id="ARBA00023015"/>
    </source>
</evidence>
<comment type="similarity">
    <text evidence="1">Belongs to the LysR transcriptional regulatory family.</text>
</comment>
<evidence type="ECO:0000256" key="4">
    <source>
        <dbReference type="ARBA" id="ARBA00023163"/>
    </source>
</evidence>
<dbReference type="InterPro" id="IPR036388">
    <property type="entry name" value="WH-like_DNA-bd_sf"/>
</dbReference>
<dbReference type="Gene3D" id="3.40.190.10">
    <property type="entry name" value="Periplasmic binding protein-like II"/>
    <property type="match status" value="2"/>
</dbReference>
<evidence type="ECO:0000256" key="1">
    <source>
        <dbReference type="ARBA" id="ARBA00009437"/>
    </source>
</evidence>
<dbReference type="Gene3D" id="1.10.10.10">
    <property type="entry name" value="Winged helix-like DNA-binding domain superfamily/Winged helix DNA-binding domain"/>
    <property type="match status" value="1"/>
</dbReference>
<protein>
    <submittedName>
        <fullName evidence="6">LysR family transcriptional regulator</fullName>
    </submittedName>
</protein>
<dbReference type="Pfam" id="PF03466">
    <property type="entry name" value="LysR_substrate"/>
    <property type="match status" value="1"/>
</dbReference>
<dbReference type="PANTHER" id="PTHR30126:SF39">
    <property type="entry name" value="HTH-TYPE TRANSCRIPTIONAL REGULATOR CYSL"/>
    <property type="match status" value="1"/>
</dbReference>
<evidence type="ECO:0000313" key="6">
    <source>
        <dbReference type="EMBL" id="MFC5834817.1"/>
    </source>
</evidence>
<dbReference type="SUPFAM" id="SSF53850">
    <property type="entry name" value="Periplasmic binding protein-like II"/>
    <property type="match status" value="1"/>
</dbReference>
<keyword evidence="7" id="KW-1185">Reference proteome</keyword>
<dbReference type="RefSeq" id="WP_379524228.1">
    <property type="nucleotide sequence ID" value="NZ_JBHSPA010000115.1"/>
</dbReference>
<evidence type="ECO:0000313" key="7">
    <source>
        <dbReference type="Proteomes" id="UP001596058"/>
    </source>
</evidence>
<evidence type="ECO:0000256" key="3">
    <source>
        <dbReference type="ARBA" id="ARBA00023125"/>
    </source>
</evidence>
<organism evidence="6 7">
    <name type="scientific">Nonomuraea insulae</name>
    <dbReference type="NCBI Taxonomy" id="1616787"/>
    <lineage>
        <taxon>Bacteria</taxon>
        <taxon>Bacillati</taxon>
        <taxon>Actinomycetota</taxon>
        <taxon>Actinomycetes</taxon>
        <taxon>Streptosporangiales</taxon>
        <taxon>Streptosporangiaceae</taxon>
        <taxon>Nonomuraea</taxon>
    </lineage>
</organism>
<dbReference type="InterPro" id="IPR000847">
    <property type="entry name" value="LysR_HTH_N"/>
</dbReference>
<dbReference type="PROSITE" id="PS50931">
    <property type="entry name" value="HTH_LYSR"/>
    <property type="match status" value="1"/>
</dbReference>
<dbReference type="Proteomes" id="UP001596058">
    <property type="component" value="Unassembled WGS sequence"/>
</dbReference>
<sequence length="308" mass="31905">MTSGRDRFDLQSLRLLVAIGQRLSIGKAAADVGLSQPSASLRLGELERKIGVTLVERSPSGSRLTPIGKTVAGWARQVVDAGDTFVHSVRMLRDQKERRFTAVVSKTIADHLMPGWLVAMHAGTPDVTVALEVADPDTVVERVRTGGAGVGFVEGDVSLGGLRSRKIGDTELMVVVGSGHPLRGRAPLDLAGLAEIPLVLRESGCGSRAALEKALAAIGARPTVAVEMASTAAIKAVVAAGDGVTVLSSLAVASDVRTGRLVVLPLVGGPLRLPLHAVWHRGSQPVGPGRDLLAIATGVRGQVRPGNA</sequence>
<reference evidence="7" key="1">
    <citation type="journal article" date="2019" name="Int. J. Syst. Evol. Microbiol.">
        <title>The Global Catalogue of Microorganisms (GCM) 10K type strain sequencing project: providing services to taxonomists for standard genome sequencing and annotation.</title>
        <authorList>
            <consortium name="The Broad Institute Genomics Platform"/>
            <consortium name="The Broad Institute Genome Sequencing Center for Infectious Disease"/>
            <person name="Wu L."/>
            <person name="Ma J."/>
        </authorList>
    </citation>
    <scope>NUCLEOTIDE SEQUENCE [LARGE SCALE GENOMIC DNA]</scope>
    <source>
        <strain evidence="7">CCUG 53903</strain>
    </source>
</reference>
<proteinExistence type="inferred from homology"/>
<dbReference type="EMBL" id="JBHSPA010000115">
    <property type="protein sequence ID" value="MFC5834817.1"/>
    <property type="molecule type" value="Genomic_DNA"/>
</dbReference>
<dbReference type="PANTHER" id="PTHR30126">
    <property type="entry name" value="HTH-TYPE TRANSCRIPTIONAL REGULATOR"/>
    <property type="match status" value="1"/>
</dbReference>
<name>A0ABW1DB76_9ACTN</name>
<keyword evidence="4" id="KW-0804">Transcription</keyword>
<gene>
    <name evidence="6" type="ORF">ACFPZ3_64175</name>
</gene>
<accession>A0ABW1DB76</accession>
<evidence type="ECO:0000259" key="5">
    <source>
        <dbReference type="PROSITE" id="PS50931"/>
    </source>
</evidence>
<dbReference type="Pfam" id="PF00126">
    <property type="entry name" value="HTH_1"/>
    <property type="match status" value="1"/>
</dbReference>
<dbReference type="InterPro" id="IPR005119">
    <property type="entry name" value="LysR_subst-bd"/>
</dbReference>
<dbReference type="InterPro" id="IPR036390">
    <property type="entry name" value="WH_DNA-bd_sf"/>
</dbReference>
<feature type="domain" description="HTH lysR-type" evidence="5">
    <location>
        <begin position="8"/>
        <end position="65"/>
    </location>
</feature>